<dbReference type="GO" id="GO:0015450">
    <property type="term" value="F:protein-transporting ATPase activity"/>
    <property type="evidence" value="ECO:0007669"/>
    <property type="project" value="InterPro"/>
</dbReference>
<reference evidence="11 12" key="1">
    <citation type="journal article" date="2016" name="Nat. Commun.">
        <title>Thousands of microbial genomes shed light on interconnected biogeochemical processes in an aquifer system.</title>
        <authorList>
            <person name="Anantharaman K."/>
            <person name="Brown C.T."/>
            <person name="Hug L.A."/>
            <person name="Sharon I."/>
            <person name="Castelle C.J."/>
            <person name="Probst A.J."/>
            <person name="Thomas B.C."/>
            <person name="Singh A."/>
            <person name="Wilkins M.J."/>
            <person name="Karaoz U."/>
            <person name="Brodie E.L."/>
            <person name="Williams K.H."/>
            <person name="Hubbard S.S."/>
            <person name="Banfield J.F."/>
        </authorList>
    </citation>
    <scope>NUCLEOTIDE SEQUENCE [LARGE SCALE GENOMIC DNA]</scope>
</reference>
<keyword evidence="4 9" id="KW-0812">Transmembrane</keyword>
<dbReference type="EMBL" id="MHNY01000033">
    <property type="protein sequence ID" value="OGZ55053.1"/>
    <property type="molecule type" value="Genomic_DNA"/>
</dbReference>
<dbReference type="Proteomes" id="UP000178186">
    <property type="component" value="Unassembled WGS sequence"/>
</dbReference>
<keyword evidence="3 9" id="KW-1003">Cell membrane</keyword>
<comment type="function">
    <text evidence="9">Part of the Sec protein translocase complex. Interacts with the SecYEG preprotein conducting channel. SecDF uses the proton motive force (PMF) to complete protein translocation after the ATP-dependent function of SecA.</text>
</comment>
<dbReference type="GO" id="GO:0005886">
    <property type="term" value="C:plasma membrane"/>
    <property type="evidence" value="ECO:0007669"/>
    <property type="project" value="UniProtKB-SubCell"/>
</dbReference>
<comment type="subunit">
    <text evidence="9">Forms a complex with SecD. Part of the essential Sec protein translocation apparatus which comprises SecA, SecYEG and auxiliary proteins SecDF. Other proteins may also be involved.</text>
</comment>
<evidence type="ECO:0000256" key="8">
    <source>
        <dbReference type="ARBA" id="ARBA00023136"/>
    </source>
</evidence>
<evidence type="ECO:0000256" key="5">
    <source>
        <dbReference type="ARBA" id="ARBA00022927"/>
    </source>
</evidence>
<sequence length="302" mass="33931">MDIIAWRKLFYAVSGFLVFMSVVVLVLWGLPLGIDFTGGSLMELEFATSAPPQQQVRNQLAAFQLGDVQIQQTGEKGMILRMRDMDEEMHQQALAALREIDSNLMEKRFMSIGPTIGSELKRKAVWALVIVLVMIIAYIAVAFRHVSYPISSWKYGVVAIIALIHDVTIPTGLFVYLGKFHGVEINALFISALLTILGFSVHDTIVVFDRVRENLRKHTGVHFEETVNLSIRETVTRSINTSLTLLFVLLTLFFLGGESTKYFSLALIVGTIVGVYSSIFIASPLLVTWQKWQERRTRQGGF</sequence>
<protein>
    <recommendedName>
        <fullName evidence="9">Protein-export membrane protein SecF</fullName>
    </recommendedName>
</protein>
<dbReference type="HAMAP" id="MF_01464_B">
    <property type="entry name" value="SecF_B"/>
    <property type="match status" value="1"/>
</dbReference>
<accession>A0A1G2GXZ6</accession>
<dbReference type="NCBIfam" id="TIGR00916">
    <property type="entry name" value="2A0604s01"/>
    <property type="match status" value="1"/>
</dbReference>
<comment type="caution">
    <text evidence="11">The sequence shown here is derived from an EMBL/GenBank/DDBJ whole genome shotgun (WGS) entry which is preliminary data.</text>
</comment>
<keyword evidence="6 9" id="KW-1133">Transmembrane helix</keyword>
<organism evidence="11 12">
    <name type="scientific">Candidatus Ryanbacteria bacterium RIFCSPLOWO2_02_FULL_45_11c</name>
    <dbReference type="NCBI Taxonomy" id="1802128"/>
    <lineage>
        <taxon>Bacteria</taxon>
        <taxon>Candidatus Ryaniibacteriota</taxon>
    </lineage>
</organism>
<keyword evidence="8 9" id="KW-0472">Membrane</keyword>
<evidence type="ECO:0000313" key="12">
    <source>
        <dbReference type="Proteomes" id="UP000178186"/>
    </source>
</evidence>
<feature type="transmembrane region" description="Helical" evidence="9">
    <location>
        <begin position="262"/>
        <end position="289"/>
    </location>
</feature>
<name>A0A1G2GXZ6_9BACT</name>
<keyword evidence="5 9" id="KW-0653">Protein transport</keyword>
<feature type="transmembrane region" description="Helical" evidence="9">
    <location>
        <begin position="155"/>
        <end position="176"/>
    </location>
</feature>
<dbReference type="GO" id="GO:0043952">
    <property type="term" value="P:protein transport by the Sec complex"/>
    <property type="evidence" value="ECO:0007669"/>
    <property type="project" value="UniProtKB-UniRule"/>
</dbReference>
<dbReference type="InterPro" id="IPR055344">
    <property type="entry name" value="SecD_SecF_C_bact"/>
</dbReference>
<dbReference type="InterPro" id="IPR048634">
    <property type="entry name" value="SecD_SecF_C"/>
</dbReference>
<dbReference type="NCBIfam" id="TIGR00966">
    <property type="entry name" value="transloc_SecF"/>
    <property type="match status" value="1"/>
</dbReference>
<dbReference type="GO" id="GO:0006605">
    <property type="term" value="P:protein targeting"/>
    <property type="evidence" value="ECO:0007669"/>
    <property type="project" value="UniProtKB-UniRule"/>
</dbReference>
<evidence type="ECO:0000256" key="7">
    <source>
        <dbReference type="ARBA" id="ARBA00023010"/>
    </source>
</evidence>
<dbReference type="PANTHER" id="PTHR30081:SF8">
    <property type="entry name" value="PROTEIN TRANSLOCASE SUBUNIT SECF"/>
    <property type="match status" value="1"/>
</dbReference>
<keyword evidence="2 9" id="KW-0813">Transport</keyword>
<dbReference type="InterPro" id="IPR022813">
    <property type="entry name" value="SecD/SecF_arch_bac"/>
</dbReference>
<evidence type="ECO:0000256" key="1">
    <source>
        <dbReference type="ARBA" id="ARBA00004651"/>
    </source>
</evidence>
<dbReference type="Pfam" id="PF02355">
    <property type="entry name" value="SecD_SecF_C"/>
    <property type="match status" value="1"/>
</dbReference>
<feature type="transmembrane region" description="Helical" evidence="9">
    <location>
        <begin position="124"/>
        <end position="143"/>
    </location>
</feature>
<comment type="similarity">
    <text evidence="9">Belongs to the SecD/SecF family. SecF subfamily.</text>
</comment>
<dbReference type="InterPro" id="IPR022645">
    <property type="entry name" value="SecD/SecF_bac"/>
</dbReference>
<feature type="transmembrane region" description="Helical" evidence="9">
    <location>
        <begin position="9"/>
        <end position="30"/>
    </location>
</feature>
<keyword evidence="7 9" id="KW-0811">Translocation</keyword>
<dbReference type="Gene3D" id="1.20.1640.10">
    <property type="entry name" value="Multidrug efflux transporter AcrB transmembrane domain"/>
    <property type="match status" value="1"/>
</dbReference>
<dbReference type="InterPro" id="IPR005665">
    <property type="entry name" value="SecF_bac"/>
</dbReference>
<evidence type="ECO:0000256" key="3">
    <source>
        <dbReference type="ARBA" id="ARBA00022475"/>
    </source>
</evidence>
<evidence type="ECO:0000256" key="6">
    <source>
        <dbReference type="ARBA" id="ARBA00022989"/>
    </source>
</evidence>
<dbReference type="PANTHER" id="PTHR30081">
    <property type="entry name" value="PROTEIN-EXPORT MEMBRANE PROTEIN SEC"/>
    <property type="match status" value="1"/>
</dbReference>
<dbReference type="STRING" id="1802128.A3H64_03660"/>
<evidence type="ECO:0000256" key="2">
    <source>
        <dbReference type="ARBA" id="ARBA00022448"/>
    </source>
</evidence>
<dbReference type="InterPro" id="IPR022646">
    <property type="entry name" value="SecD/SecF_CS"/>
</dbReference>
<feature type="transmembrane region" description="Helical" evidence="9">
    <location>
        <begin position="239"/>
        <end position="256"/>
    </location>
</feature>
<evidence type="ECO:0000256" key="4">
    <source>
        <dbReference type="ARBA" id="ARBA00022692"/>
    </source>
</evidence>
<gene>
    <name evidence="9" type="primary">secF</name>
    <name evidence="11" type="ORF">A3H64_03660</name>
</gene>
<feature type="transmembrane region" description="Helical" evidence="9">
    <location>
        <begin position="188"/>
        <end position="208"/>
    </location>
</feature>
<comment type="subcellular location">
    <subcellularLocation>
        <location evidence="1 9">Cell membrane</location>
        <topology evidence="1 9">Multi-pass membrane protein</topology>
    </subcellularLocation>
</comment>
<evidence type="ECO:0000313" key="11">
    <source>
        <dbReference type="EMBL" id="OGZ55053.1"/>
    </source>
</evidence>
<evidence type="ECO:0000259" key="10">
    <source>
        <dbReference type="Pfam" id="PF02355"/>
    </source>
</evidence>
<dbReference type="Pfam" id="PF07549">
    <property type="entry name" value="Sec_GG"/>
    <property type="match status" value="1"/>
</dbReference>
<dbReference type="AlphaFoldDB" id="A0A1G2GXZ6"/>
<dbReference type="SUPFAM" id="SSF82866">
    <property type="entry name" value="Multidrug efflux transporter AcrB transmembrane domain"/>
    <property type="match status" value="1"/>
</dbReference>
<dbReference type="GO" id="GO:0065002">
    <property type="term" value="P:intracellular protein transmembrane transport"/>
    <property type="evidence" value="ECO:0007669"/>
    <property type="project" value="UniProtKB-UniRule"/>
</dbReference>
<proteinExistence type="inferred from homology"/>
<dbReference type="PRINTS" id="PR01755">
    <property type="entry name" value="SECFTRNLCASE"/>
</dbReference>
<evidence type="ECO:0000256" key="9">
    <source>
        <dbReference type="HAMAP-Rule" id="MF_01464"/>
    </source>
</evidence>
<feature type="domain" description="Protein export membrane protein SecD/SecF C-terminal" evidence="10">
    <location>
        <begin position="95"/>
        <end position="291"/>
    </location>
</feature>